<comment type="caution">
    <text evidence="2">The sequence shown here is derived from an EMBL/GenBank/DDBJ whole genome shotgun (WGS) entry which is preliminary data.</text>
</comment>
<evidence type="ECO:0000256" key="1">
    <source>
        <dbReference type="SAM" id="MobiDB-lite"/>
    </source>
</evidence>
<evidence type="ECO:0000313" key="2">
    <source>
        <dbReference type="EMBL" id="MBW0569066.1"/>
    </source>
</evidence>
<proteinExistence type="predicted"/>
<gene>
    <name evidence="2" type="ORF">O181_108781</name>
</gene>
<dbReference type="EMBL" id="AVOT02083733">
    <property type="protein sequence ID" value="MBW0569066.1"/>
    <property type="molecule type" value="Genomic_DNA"/>
</dbReference>
<dbReference type="AlphaFoldDB" id="A0A9Q3JVY6"/>
<sequence length="106" mass="12691">MSPEHLGELRFPRNQEEEEEDLGMNPVIKDGRNLREILPTVPFHLNFNRFLQPEDWTDLDQVFQINQLLKSMFQWRMERKIFKLATQLAEAGTATQKICLRYITWV</sequence>
<feature type="region of interest" description="Disordered" evidence="1">
    <location>
        <begin position="1"/>
        <end position="23"/>
    </location>
</feature>
<accession>A0A9Q3JVY6</accession>
<protein>
    <submittedName>
        <fullName evidence="2">Uncharacterized protein</fullName>
    </submittedName>
</protein>
<keyword evidence="3" id="KW-1185">Reference proteome</keyword>
<feature type="compositionally biased region" description="Basic and acidic residues" evidence="1">
    <location>
        <begin position="1"/>
        <end position="15"/>
    </location>
</feature>
<dbReference type="Proteomes" id="UP000765509">
    <property type="component" value="Unassembled WGS sequence"/>
</dbReference>
<organism evidence="2 3">
    <name type="scientific">Austropuccinia psidii MF-1</name>
    <dbReference type="NCBI Taxonomy" id="1389203"/>
    <lineage>
        <taxon>Eukaryota</taxon>
        <taxon>Fungi</taxon>
        <taxon>Dikarya</taxon>
        <taxon>Basidiomycota</taxon>
        <taxon>Pucciniomycotina</taxon>
        <taxon>Pucciniomycetes</taxon>
        <taxon>Pucciniales</taxon>
        <taxon>Sphaerophragmiaceae</taxon>
        <taxon>Austropuccinia</taxon>
    </lineage>
</organism>
<name>A0A9Q3JVY6_9BASI</name>
<evidence type="ECO:0000313" key="3">
    <source>
        <dbReference type="Proteomes" id="UP000765509"/>
    </source>
</evidence>
<reference evidence="2" key="1">
    <citation type="submission" date="2021-03" db="EMBL/GenBank/DDBJ databases">
        <title>Draft genome sequence of rust myrtle Austropuccinia psidii MF-1, a brazilian biotype.</title>
        <authorList>
            <person name="Quecine M.C."/>
            <person name="Pachon D.M.R."/>
            <person name="Bonatelli M.L."/>
            <person name="Correr F.H."/>
            <person name="Franceschini L.M."/>
            <person name="Leite T.F."/>
            <person name="Margarido G.R.A."/>
            <person name="Almeida C.A."/>
            <person name="Ferrarezi J.A."/>
            <person name="Labate C.A."/>
        </authorList>
    </citation>
    <scope>NUCLEOTIDE SEQUENCE</scope>
    <source>
        <strain evidence="2">MF-1</strain>
    </source>
</reference>